<reference evidence="8 9" key="1">
    <citation type="journal article" date="2017" name="ISME J.">
        <title>Energy and carbon metabolisms in a deep terrestrial subsurface fluid microbial community.</title>
        <authorList>
            <person name="Momper L."/>
            <person name="Jungbluth S.P."/>
            <person name="Lee M.D."/>
            <person name="Amend J.P."/>
        </authorList>
    </citation>
    <scope>NUCLEOTIDE SEQUENCE [LARGE SCALE GENOMIC DNA]</scope>
    <source>
        <strain evidence="8">SURF_26</strain>
    </source>
</reference>
<dbReference type="InterPro" id="IPR011701">
    <property type="entry name" value="MFS"/>
</dbReference>
<dbReference type="Gene3D" id="1.20.1250.20">
    <property type="entry name" value="MFS general substrate transporter like domains"/>
    <property type="match status" value="1"/>
</dbReference>
<dbReference type="PANTHER" id="PTHR43385">
    <property type="entry name" value="RIBOFLAVIN TRANSPORTER RIBJ"/>
    <property type="match status" value="1"/>
</dbReference>
<dbReference type="CDD" id="cd17353">
    <property type="entry name" value="MFS_OFA_like"/>
    <property type="match status" value="1"/>
</dbReference>
<feature type="transmembrane region" description="Helical" evidence="6">
    <location>
        <begin position="256"/>
        <end position="275"/>
    </location>
</feature>
<keyword evidence="5 6" id="KW-0472">Membrane</keyword>
<dbReference type="InterPro" id="IPR036259">
    <property type="entry name" value="MFS_trans_sf"/>
</dbReference>
<evidence type="ECO:0000256" key="2">
    <source>
        <dbReference type="ARBA" id="ARBA00022448"/>
    </source>
</evidence>
<comment type="subcellular location">
    <subcellularLocation>
        <location evidence="1">Membrane</location>
        <topology evidence="1">Multi-pass membrane protein</topology>
    </subcellularLocation>
</comment>
<dbReference type="InterPro" id="IPR052983">
    <property type="entry name" value="MFS_Riboflavin_Transporter"/>
</dbReference>
<organism evidence="8 9">
    <name type="scientific">Candidatus Auribacter fodinae</name>
    <dbReference type="NCBI Taxonomy" id="2093366"/>
    <lineage>
        <taxon>Bacteria</taxon>
        <taxon>Pseudomonadati</taxon>
        <taxon>Candidatus Auribacterota</taxon>
        <taxon>Candidatus Auribacteria</taxon>
        <taxon>Candidatus Auribacterales</taxon>
        <taxon>Candidatus Auribacteraceae</taxon>
        <taxon>Candidatus Auribacter</taxon>
    </lineage>
</organism>
<dbReference type="GO" id="GO:0016020">
    <property type="term" value="C:membrane"/>
    <property type="evidence" value="ECO:0007669"/>
    <property type="project" value="UniProtKB-SubCell"/>
</dbReference>
<dbReference type="Pfam" id="PF07690">
    <property type="entry name" value="MFS_1"/>
    <property type="match status" value="1"/>
</dbReference>
<dbReference type="InterPro" id="IPR020846">
    <property type="entry name" value="MFS_dom"/>
</dbReference>
<dbReference type="EMBL" id="QZJZ01000033">
    <property type="protein sequence ID" value="RJP60175.1"/>
    <property type="molecule type" value="Genomic_DNA"/>
</dbReference>
<dbReference type="PANTHER" id="PTHR43385:SF1">
    <property type="entry name" value="RIBOFLAVIN TRANSPORTER RIBJ"/>
    <property type="match status" value="1"/>
</dbReference>
<accession>A0A3A4R254</accession>
<evidence type="ECO:0000256" key="4">
    <source>
        <dbReference type="ARBA" id="ARBA00022989"/>
    </source>
</evidence>
<feature type="transmembrane region" description="Helical" evidence="6">
    <location>
        <begin position="103"/>
        <end position="123"/>
    </location>
</feature>
<evidence type="ECO:0000256" key="5">
    <source>
        <dbReference type="ARBA" id="ARBA00023136"/>
    </source>
</evidence>
<proteinExistence type="predicted"/>
<keyword evidence="3 6" id="KW-0812">Transmembrane</keyword>
<feature type="transmembrane region" description="Helical" evidence="6">
    <location>
        <begin position="14"/>
        <end position="34"/>
    </location>
</feature>
<comment type="caution">
    <text evidence="8">The sequence shown here is derived from an EMBL/GenBank/DDBJ whole genome shotgun (WGS) entry which is preliminary data.</text>
</comment>
<name>A0A3A4R254_9BACT</name>
<gene>
    <name evidence="8" type="ORF">C4541_04670</name>
</gene>
<feature type="transmembrane region" description="Helical" evidence="6">
    <location>
        <begin position="165"/>
        <end position="183"/>
    </location>
</feature>
<dbReference type="Proteomes" id="UP000266426">
    <property type="component" value="Unassembled WGS sequence"/>
</dbReference>
<keyword evidence="4 6" id="KW-1133">Transmembrane helix</keyword>
<dbReference type="SUPFAM" id="SSF103473">
    <property type="entry name" value="MFS general substrate transporter"/>
    <property type="match status" value="1"/>
</dbReference>
<keyword evidence="2" id="KW-0813">Transport</keyword>
<feature type="transmembrane region" description="Helical" evidence="6">
    <location>
        <begin position="135"/>
        <end position="159"/>
    </location>
</feature>
<protein>
    <submittedName>
        <fullName evidence="8">MFS transporter</fullName>
    </submittedName>
</protein>
<evidence type="ECO:0000256" key="3">
    <source>
        <dbReference type="ARBA" id="ARBA00022692"/>
    </source>
</evidence>
<dbReference type="AlphaFoldDB" id="A0A3A4R254"/>
<dbReference type="GO" id="GO:0022857">
    <property type="term" value="F:transmembrane transporter activity"/>
    <property type="evidence" value="ECO:0007669"/>
    <property type="project" value="InterPro"/>
</dbReference>
<feature type="domain" description="Major facilitator superfamily (MFS) profile" evidence="7">
    <location>
        <begin position="100"/>
        <end position="293"/>
    </location>
</feature>
<evidence type="ECO:0000259" key="7">
    <source>
        <dbReference type="PROSITE" id="PS50850"/>
    </source>
</evidence>
<evidence type="ECO:0000256" key="6">
    <source>
        <dbReference type="SAM" id="Phobius"/>
    </source>
</evidence>
<feature type="transmembrane region" description="Helical" evidence="6">
    <location>
        <begin position="190"/>
        <end position="212"/>
    </location>
</feature>
<sequence>MAALVKWFPDKRGFITGLGVAGYGAGALVFAKVVTYFIDSIGVMKAFSYLGIIFLIACIPGALILCNPPHGWLPAGWAPDKKKSKTSGREFEWKEMLRTVQFWMLWLMFVAGAAAGLLVISNLKPFGMHCGLSKAVAVSAVGILAVFNGAGRIVWGIAYDKLGRPVSMSLMFFLQGIMMFAIIKMGTTPTLLAIASSWVGFNYGGIFVLLPSCTADFFGTKNMGVNYAFVFSAYGIAGLIGPLLGGTIFDMTGSYLYAFIPAGVICVVAAAMALLTKSPGQEYSPSCIAAQSA</sequence>
<feature type="transmembrane region" description="Helical" evidence="6">
    <location>
        <begin position="46"/>
        <end position="65"/>
    </location>
</feature>
<feature type="transmembrane region" description="Helical" evidence="6">
    <location>
        <begin position="224"/>
        <end position="244"/>
    </location>
</feature>
<dbReference type="PROSITE" id="PS50850">
    <property type="entry name" value="MFS"/>
    <property type="match status" value="1"/>
</dbReference>
<evidence type="ECO:0000313" key="9">
    <source>
        <dbReference type="Proteomes" id="UP000266426"/>
    </source>
</evidence>
<evidence type="ECO:0000256" key="1">
    <source>
        <dbReference type="ARBA" id="ARBA00004141"/>
    </source>
</evidence>
<evidence type="ECO:0000313" key="8">
    <source>
        <dbReference type="EMBL" id="RJP60175.1"/>
    </source>
</evidence>